<feature type="region of interest" description="Disordered" evidence="1">
    <location>
        <begin position="33"/>
        <end position="62"/>
    </location>
</feature>
<gene>
    <name evidence="2" type="ORF">GCM10010140_63340</name>
</gene>
<organism evidence="2 3">
    <name type="scientific">Streptosporangium pseudovulgare</name>
    <dbReference type="NCBI Taxonomy" id="35765"/>
    <lineage>
        <taxon>Bacteria</taxon>
        <taxon>Bacillati</taxon>
        <taxon>Actinomycetota</taxon>
        <taxon>Actinomycetes</taxon>
        <taxon>Streptosporangiales</taxon>
        <taxon>Streptosporangiaceae</taxon>
        <taxon>Streptosporangium</taxon>
    </lineage>
</organism>
<evidence type="ECO:0000313" key="2">
    <source>
        <dbReference type="EMBL" id="GGQ24443.1"/>
    </source>
</evidence>
<dbReference type="EMBL" id="BMQJ01000020">
    <property type="protein sequence ID" value="GGQ24443.1"/>
    <property type="molecule type" value="Genomic_DNA"/>
</dbReference>
<reference evidence="3" key="1">
    <citation type="journal article" date="2019" name="Int. J. Syst. Evol. Microbiol.">
        <title>The Global Catalogue of Microorganisms (GCM) 10K type strain sequencing project: providing services to taxonomists for standard genome sequencing and annotation.</title>
        <authorList>
            <consortium name="The Broad Institute Genomics Platform"/>
            <consortium name="The Broad Institute Genome Sequencing Center for Infectious Disease"/>
            <person name="Wu L."/>
            <person name="Ma J."/>
        </authorList>
    </citation>
    <scope>NUCLEOTIDE SEQUENCE [LARGE SCALE GENOMIC DNA]</scope>
    <source>
        <strain evidence="3">JCM 3115</strain>
    </source>
</reference>
<dbReference type="Proteomes" id="UP000611554">
    <property type="component" value="Unassembled WGS sequence"/>
</dbReference>
<feature type="compositionally biased region" description="Basic and acidic residues" evidence="1">
    <location>
        <begin position="33"/>
        <end position="48"/>
    </location>
</feature>
<evidence type="ECO:0000256" key="1">
    <source>
        <dbReference type="SAM" id="MobiDB-lite"/>
    </source>
</evidence>
<accession>A0ABQ2REZ8</accession>
<protein>
    <submittedName>
        <fullName evidence="2">Uncharacterized protein</fullName>
    </submittedName>
</protein>
<proteinExistence type="predicted"/>
<sequence>MITGDTCARAAVMADRTALAPVQRIADALSARVEAEQREAKKQERHQDDDDDGNAGALTPVG</sequence>
<comment type="caution">
    <text evidence="2">The sequence shown here is derived from an EMBL/GenBank/DDBJ whole genome shotgun (WGS) entry which is preliminary data.</text>
</comment>
<keyword evidence="3" id="KW-1185">Reference proteome</keyword>
<evidence type="ECO:0000313" key="3">
    <source>
        <dbReference type="Proteomes" id="UP000611554"/>
    </source>
</evidence>
<name>A0ABQ2REZ8_9ACTN</name>